<evidence type="ECO:0000313" key="3">
    <source>
        <dbReference type="Proteomes" id="UP001500957"/>
    </source>
</evidence>
<dbReference type="Proteomes" id="UP001500957">
    <property type="component" value="Unassembled WGS sequence"/>
</dbReference>
<name>A0ABN1H636_9ACTN</name>
<accession>A0ABN1H636</accession>
<keyword evidence="3" id="KW-1185">Reference proteome</keyword>
<dbReference type="RefSeq" id="WP_344607458.1">
    <property type="nucleotide sequence ID" value="NZ_BAAAHE010000036.1"/>
</dbReference>
<proteinExistence type="predicted"/>
<organism evidence="2 3">
    <name type="scientific">Sporichthya brevicatena</name>
    <dbReference type="NCBI Taxonomy" id="171442"/>
    <lineage>
        <taxon>Bacteria</taxon>
        <taxon>Bacillati</taxon>
        <taxon>Actinomycetota</taxon>
        <taxon>Actinomycetes</taxon>
        <taxon>Sporichthyales</taxon>
        <taxon>Sporichthyaceae</taxon>
        <taxon>Sporichthya</taxon>
    </lineage>
</organism>
<evidence type="ECO:0000313" key="2">
    <source>
        <dbReference type="EMBL" id="GAA0629850.1"/>
    </source>
</evidence>
<gene>
    <name evidence="2" type="ORF">GCM10009547_36930</name>
</gene>
<dbReference type="EMBL" id="BAAAHE010000036">
    <property type="protein sequence ID" value="GAA0629850.1"/>
    <property type="molecule type" value="Genomic_DNA"/>
</dbReference>
<sequence length="418" mass="45067">MARRPGRVTGKAARRNRWYSKRRNQWIAAVVALVVLCAGGVALALSGSDDDKETAGDRWKREVVGDFAGMSQGAVSYLQTVNEWRTDKADERSVDAAADLALGQFLTTRESLAEREPFPPAPRALTNYRDAVELYIAHARLAKLGAALRGKDNEQLNRQIQLIMGRVRYIADRTYDLGSDELAPFTTQEQEVPGFEYNRAVDVPSFAGTDLAPGAPLSQPQPGVPQNREYQNVRPEGTIEDWKAAVEAAKIPPVEAEVKAIRDGSSDELDRLAKELTAAADALYAAPDPQDERELNTRVMLGLLTQAEAMRVAQVSRLVPAELKTEAIEITQVLALLGNGMWDDARLGERDPGYPRTLLTERPAVAPPPLPEVPDEPIGEPSASPDASPGGEESPEPSGTPAASPAATPEPSATPVAG</sequence>
<reference evidence="2 3" key="1">
    <citation type="journal article" date="2019" name="Int. J. Syst. Evol. Microbiol.">
        <title>The Global Catalogue of Microorganisms (GCM) 10K type strain sequencing project: providing services to taxonomists for standard genome sequencing and annotation.</title>
        <authorList>
            <consortium name="The Broad Institute Genomics Platform"/>
            <consortium name="The Broad Institute Genome Sequencing Center for Infectious Disease"/>
            <person name="Wu L."/>
            <person name="Ma J."/>
        </authorList>
    </citation>
    <scope>NUCLEOTIDE SEQUENCE [LARGE SCALE GENOMIC DNA]</scope>
    <source>
        <strain evidence="2 3">JCM 10671</strain>
    </source>
</reference>
<evidence type="ECO:0000256" key="1">
    <source>
        <dbReference type="SAM" id="MobiDB-lite"/>
    </source>
</evidence>
<comment type="caution">
    <text evidence="2">The sequence shown here is derived from an EMBL/GenBank/DDBJ whole genome shotgun (WGS) entry which is preliminary data.</text>
</comment>
<protein>
    <submittedName>
        <fullName evidence="2">Uncharacterized protein</fullName>
    </submittedName>
</protein>
<feature type="region of interest" description="Disordered" evidence="1">
    <location>
        <begin position="348"/>
        <end position="418"/>
    </location>
</feature>
<feature type="compositionally biased region" description="Low complexity" evidence="1">
    <location>
        <begin position="384"/>
        <end position="418"/>
    </location>
</feature>